<reference evidence="1 2" key="1">
    <citation type="submission" date="2020-08" db="EMBL/GenBank/DDBJ databases">
        <authorList>
            <person name="Koutsovoulos G."/>
            <person name="Danchin GJ E."/>
        </authorList>
    </citation>
    <scope>NUCLEOTIDE SEQUENCE [LARGE SCALE GENOMIC DNA]</scope>
</reference>
<dbReference type="Proteomes" id="UP000580250">
    <property type="component" value="Unassembled WGS sequence"/>
</dbReference>
<sequence>MSNFVGSREEDYLDLSANCSSRLDFVNNDIWDGLFSLQTDSRFKLLHIPSRMCSENNWLLRISMGILSSLREGKQKSNRLRQFLM</sequence>
<comment type="caution">
    <text evidence="1">The sequence shown here is derived from an EMBL/GenBank/DDBJ whole genome shotgun (WGS) entry which is preliminary data.</text>
</comment>
<gene>
    <name evidence="1" type="ORF">MENT_LOCUS15068</name>
</gene>
<accession>A0A6V7UN40</accession>
<name>A0A6V7UN40_MELEN</name>
<organism evidence="1 2">
    <name type="scientific">Meloidogyne enterolobii</name>
    <name type="common">Root-knot nematode worm</name>
    <name type="synonym">Meloidogyne mayaguensis</name>
    <dbReference type="NCBI Taxonomy" id="390850"/>
    <lineage>
        <taxon>Eukaryota</taxon>
        <taxon>Metazoa</taxon>
        <taxon>Ecdysozoa</taxon>
        <taxon>Nematoda</taxon>
        <taxon>Chromadorea</taxon>
        <taxon>Rhabditida</taxon>
        <taxon>Tylenchina</taxon>
        <taxon>Tylenchomorpha</taxon>
        <taxon>Tylenchoidea</taxon>
        <taxon>Meloidogynidae</taxon>
        <taxon>Meloidogyninae</taxon>
        <taxon>Meloidogyne</taxon>
    </lineage>
</organism>
<protein>
    <submittedName>
        <fullName evidence="1">Uncharacterized protein</fullName>
    </submittedName>
</protein>
<dbReference type="AlphaFoldDB" id="A0A6V7UN40"/>
<evidence type="ECO:0000313" key="1">
    <source>
        <dbReference type="EMBL" id="CAD2161835.1"/>
    </source>
</evidence>
<proteinExistence type="predicted"/>
<dbReference type="EMBL" id="CAJEWN010000088">
    <property type="protein sequence ID" value="CAD2161835.1"/>
    <property type="molecule type" value="Genomic_DNA"/>
</dbReference>
<evidence type="ECO:0000313" key="2">
    <source>
        <dbReference type="Proteomes" id="UP000580250"/>
    </source>
</evidence>